<evidence type="ECO:0000313" key="1">
    <source>
        <dbReference type="EMBL" id="KAI9921480.1"/>
    </source>
</evidence>
<accession>A0ACC0WS25</accession>
<organism evidence="1 2">
    <name type="scientific">Peronosclerospora sorghi</name>
    <dbReference type="NCBI Taxonomy" id="230839"/>
    <lineage>
        <taxon>Eukaryota</taxon>
        <taxon>Sar</taxon>
        <taxon>Stramenopiles</taxon>
        <taxon>Oomycota</taxon>
        <taxon>Peronosporomycetes</taxon>
        <taxon>Peronosporales</taxon>
        <taxon>Peronosporaceae</taxon>
        <taxon>Peronosclerospora</taxon>
    </lineage>
</organism>
<dbReference type="EMBL" id="CM047580">
    <property type="protein sequence ID" value="KAI9921480.1"/>
    <property type="molecule type" value="Genomic_DNA"/>
</dbReference>
<proteinExistence type="predicted"/>
<name>A0ACC0WS25_9STRA</name>
<sequence length="62" mass="6774">MTIIQPVKTLVDLANEAKVSKHMTLSKDHKVLLLSVMKKLQSEVAAHVALLSRSLANEPPIS</sequence>
<gene>
    <name evidence="1" type="ORF">PsorP6_001160</name>
</gene>
<keyword evidence="2" id="KW-1185">Reference proteome</keyword>
<comment type="caution">
    <text evidence="1">The sequence shown here is derived from an EMBL/GenBank/DDBJ whole genome shotgun (WGS) entry which is preliminary data.</text>
</comment>
<protein>
    <submittedName>
        <fullName evidence="1">Uncharacterized protein</fullName>
    </submittedName>
</protein>
<evidence type="ECO:0000313" key="2">
    <source>
        <dbReference type="Proteomes" id="UP001163321"/>
    </source>
</evidence>
<reference evidence="1 2" key="1">
    <citation type="journal article" date="2022" name="bioRxiv">
        <title>The genome of the oomycete Peronosclerospora sorghi, a cosmopolitan pathogen of maize and sorghum, is inflated with dispersed pseudogenes.</title>
        <authorList>
            <person name="Fletcher K."/>
            <person name="Martin F."/>
            <person name="Isakeit T."/>
            <person name="Cavanaugh K."/>
            <person name="Magill C."/>
            <person name="Michelmore R."/>
        </authorList>
    </citation>
    <scope>NUCLEOTIDE SEQUENCE [LARGE SCALE GENOMIC DNA]</scope>
    <source>
        <strain evidence="1">P6</strain>
    </source>
</reference>
<dbReference type="Proteomes" id="UP001163321">
    <property type="component" value="Chromosome 1"/>
</dbReference>